<keyword evidence="2" id="KW-0808">Transferase</keyword>
<dbReference type="InterPro" id="IPR000182">
    <property type="entry name" value="GNAT_dom"/>
</dbReference>
<reference evidence="3" key="1">
    <citation type="journal article" date="2019" name="Int. J. Syst. Evol. Microbiol.">
        <title>The Global Catalogue of Microorganisms (GCM) 10K type strain sequencing project: providing services to taxonomists for standard genome sequencing and annotation.</title>
        <authorList>
            <consortium name="The Broad Institute Genomics Platform"/>
            <consortium name="The Broad Institute Genome Sequencing Center for Infectious Disease"/>
            <person name="Wu L."/>
            <person name="Ma J."/>
        </authorList>
    </citation>
    <scope>NUCLEOTIDE SEQUENCE [LARGE SCALE GENOMIC DNA]</scope>
    <source>
        <strain evidence="3">KCTC 52487</strain>
    </source>
</reference>
<dbReference type="InterPro" id="IPR016181">
    <property type="entry name" value="Acyl_CoA_acyltransferase"/>
</dbReference>
<sequence length="184" mass="20405">MSAIDTSTFGPRLETERLILRPPVEADFEPLAAAMQDEENTRYIGGVQNPPQAWRGLMSIIGHWAVRGYGFFSVLEKDTGQWVGRVGPWNPHGWVQPEVGWTIARAHWGKGYASEAAAASIDWAFDTLGWSEVIHLIDERNTGSIGVAKKLGSYHTGRQAEVAGFGMIVGVWGQTREEWRGRRG</sequence>
<dbReference type="EC" id="2.3.-.-" evidence="2"/>
<keyword evidence="2" id="KW-0012">Acyltransferase</keyword>
<dbReference type="PANTHER" id="PTHR43792:SF16">
    <property type="entry name" value="N-ACETYLTRANSFERASE DOMAIN-CONTAINING PROTEIN"/>
    <property type="match status" value="1"/>
</dbReference>
<name>A0ABV6ZVV4_9PROT</name>
<dbReference type="RefSeq" id="WP_343165316.1">
    <property type="nucleotide sequence ID" value="NZ_JBHRSV010000005.1"/>
</dbReference>
<protein>
    <submittedName>
        <fullName evidence="2">GNAT family N-acetyltransferase</fullName>
        <ecNumber evidence="2">2.3.-.-</ecNumber>
    </submittedName>
</protein>
<dbReference type="PANTHER" id="PTHR43792">
    <property type="entry name" value="GNAT FAMILY, PUTATIVE (AFU_ORTHOLOGUE AFUA_3G00765)-RELATED-RELATED"/>
    <property type="match status" value="1"/>
</dbReference>
<dbReference type="GO" id="GO:0016746">
    <property type="term" value="F:acyltransferase activity"/>
    <property type="evidence" value="ECO:0007669"/>
    <property type="project" value="UniProtKB-KW"/>
</dbReference>
<dbReference type="Proteomes" id="UP001595379">
    <property type="component" value="Unassembled WGS sequence"/>
</dbReference>
<evidence type="ECO:0000313" key="2">
    <source>
        <dbReference type="EMBL" id="MFC2925548.1"/>
    </source>
</evidence>
<organism evidence="2 3">
    <name type="scientific">Hyphobacterium vulgare</name>
    <dbReference type="NCBI Taxonomy" id="1736751"/>
    <lineage>
        <taxon>Bacteria</taxon>
        <taxon>Pseudomonadati</taxon>
        <taxon>Pseudomonadota</taxon>
        <taxon>Alphaproteobacteria</taxon>
        <taxon>Maricaulales</taxon>
        <taxon>Maricaulaceae</taxon>
        <taxon>Hyphobacterium</taxon>
    </lineage>
</organism>
<feature type="domain" description="N-acetyltransferase" evidence="1">
    <location>
        <begin position="18"/>
        <end position="177"/>
    </location>
</feature>
<evidence type="ECO:0000313" key="3">
    <source>
        <dbReference type="Proteomes" id="UP001595379"/>
    </source>
</evidence>
<keyword evidence="3" id="KW-1185">Reference proteome</keyword>
<dbReference type="SUPFAM" id="SSF55729">
    <property type="entry name" value="Acyl-CoA N-acyltransferases (Nat)"/>
    <property type="match status" value="1"/>
</dbReference>
<dbReference type="InterPro" id="IPR051531">
    <property type="entry name" value="N-acetyltransferase"/>
</dbReference>
<gene>
    <name evidence="2" type="ORF">ACFOOR_05470</name>
</gene>
<dbReference type="EMBL" id="JBHRSV010000005">
    <property type="protein sequence ID" value="MFC2925548.1"/>
    <property type="molecule type" value="Genomic_DNA"/>
</dbReference>
<dbReference type="Gene3D" id="3.40.630.30">
    <property type="match status" value="1"/>
</dbReference>
<evidence type="ECO:0000259" key="1">
    <source>
        <dbReference type="PROSITE" id="PS51186"/>
    </source>
</evidence>
<proteinExistence type="predicted"/>
<accession>A0ABV6ZVV4</accession>
<dbReference type="Pfam" id="PF13302">
    <property type="entry name" value="Acetyltransf_3"/>
    <property type="match status" value="1"/>
</dbReference>
<dbReference type="PROSITE" id="PS51186">
    <property type="entry name" value="GNAT"/>
    <property type="match status" value="1"/>
</dbReference>
<comment type="caution">
    <text evidence="2">The sequence shown here is derived from an EMBL/GenBank/DDBJ whole genome shotgun (WGS) entry which is preliminary data.</text>
</comment>